<dbReference type="AlphaFoldDB" id="A0A4U5MRW3"/>
<proteinExistence type="predicted"/>
<protein>
    <submittedName>
        <fullName evidence="1">Uncharacterized protein</fullName>
    </submittedName>
</protein>
<accession>A0A4U5MRW3</accession>
<dbReference type="Proteomes" id="UP000298663">
    <property type="component" value="Unassembled WGS sequence"/>
</dbReference>
<keyword evidence="2" id="KW-1185">Reference proteome</keyword>
<dbReference type="EMBL" id="AZBU02000006">
    <property type="protein sequence ID" value="TKR72439.1"/>
    <property type="molecule type" value="Genomic_DNA"/>
</dbReference>
<evidence type="ECO:0000313" key="1">
    <source>
        <dbReference type="EMBL" id="TKR72439.1"/>
    </source>
</evidence>
<reference evidence="1 2" key="1">
    <citation type="journal article" date="2015" name="Genome Biol.">
        <title>Comparative genomics of Steinernema reveals deeply conserved gene regulatory networks.</title>
        <authorList>
            <person name="Dillman A.R."/>
            <person name="Macchietto M."/>
            <person name="Porter C.F."/>
            <person name="Rogers A."/>
            <person name="Williams B."/>
            <person name="Antoshechkin I."/>
            <person name="Lee M.M."/>
            <person name="Goodwin Z."/>
            <person name="Lu X."/>
            <person name="Lewis E.E."/>
            <person name="Goodrich-Blair H."/>
            <person name="Stock S.P."/>
            <person name="Adams B.J."/>
            <person name="Sternberg P.W."/>
            <person name="Mortazavi A."/>
        </authorList>
    </citation>
    <scope>NUCLEOTIDE SEQUENCE [LARGE SCALE GENOMIC DNA]</scope>
    <source>
        <strain evidence="1 2">ALL</strain>
    </source>
</reference>
<organism evidence="1 2">
    <name type="scientific">Steinernema carpocapsae</name>
    <name type="common">Entomopathogenic nematode</name>
    <dbReference type="NCBI Taxonomy" id="34508"/>
    <lineage>
        <taxon>Eukaryota</taxon>
        <taxon>Metazoa</taxon>
        <taxon>Ecdysozoa</taxon>
        <taxon>Nematoda</taxon>
        <taxon>Chromadorea</taxon>
        <taxon>Rhabditida</taxon>
        <taxon>Tylenchina</taxon>
        <taxon>Panagrolaimomorpha</taxon>
        <taxon>Strongyloidoidea</taxon>
        <taxon>Steinernematidae</taxon>
        <taxon>Steinernema</taxon>
    </lineage>
</organism>
<comment type="caution">
    <text evidence="1">The sequence shown here is derived from an EMBL/GenBank/DDBJ whole genome shotgun (WGS) entry which is preliminary data.</text>
</comment>
<reference evidence="1 2" key="2">
    <citation type="journal article" date="2019" name="G3 (Bethesda)">
        <title>Hybrid Assembly of the Genome of the Entomopathogenic Nematode Steinernema carpocapsae Identifies the X-Chromosome.</title>
        <authorList>
            <person name="Serra L."/>
            <person name="Macchietto M."/>
            <person name="Macias-Munoz A."/>
            <person name="McGill C.J."/>
            <person name="Rodriguez I.M."/>
            <person name="Rodriguez B."/>
            <person name="Murad R."/>
            <person name="Mortazavi A."/>
        </authorList>
    </citation>
    <scope>NUCLEOTIDE SEQUENCE [LARGE SCALE GENOMIC DNA]</scope>
    <source>
        <strain evidence="1 2">ALL</strain>
    </source>
</reference>
<gene>
    <name evidence="1" type="ORF">L596_019883</name>
</gene>
<name>A0A4U5MRW3_STECR</name>
<evidence type="ECO:0000313" key="2">
    <source>
        <dbReference type="Proteomes" id="UP000298663"/>
    </source>
</evidence>
<sequence length="144" mass="16487">MDTNLSQYDENENRCFSFFSPSNTIKTTTCNTTFFVMCRRDAKRQDTQAISLSKQLMNRRPGEARRTVAKGWKDALLLRTTWKPGKNAWKPGKNAPVVRIGGRKVGKKFERIDGSVVNRMAGRRSPFGGHLPHRNMGFLHLRMT</sequence>